<feature type="region of interest" description="Disordered" evidence="1">
    <location>
        <begin position="1"/>
        <end position="30"/>
    </location>
</feature>
<evidence type="ECO:0000256" key="1">
    <source>
        <dbReference type="SAM" id="MobiDB-lite"/>
    </source>
</evidence>
<keyword evidence="3" id="KW-1185">Reference proteome</keyword>
<comment type="caution">
    <text evidence="2">The sequence shown here is derived from an EMBL/GenBank/DDBJ whole genome shotgun (WGS) entry which is preliminary data.</text>
</comment>
<dbReference type="AlphaFoldDB" id="A0A2S9IRD0"/>
<protein>
    <submittedName>
        <fullName evidence="2">Uncharacterized protein</fullName>
    </submittedName>
</protein>
<organism evidence="2 3">
    <name type="scientific">Phyllobacterium phragmitis</name>
    <dbReference type="NCBI Taxonomy" id="2670329"/>
    <lineage>
        <taxon>Bacteria</taxon>
        <taxon>Pseudomonadati</taxon>
        <taxon>Pseudomonadota</taxon>
        <taxon>Alphaproteobacteria</taxon>
        <taxon>Hyphomicrobiales</taxon>
        <taxon>Phyllobacteriaceae</taxon>
        <taxon>Phyllobacterium</taxon>
    </lineage>
</organism>
<evidence type="ECO:0000313" key="3">
    <source>
        <dbReference type="Proteomes" id="UP000239434"/>
    </source>
</evidence>
<dbReference type="EMBL" id="PVBR01000008">
    <property type="protein sequence ID" value="PRD43078.1"/>
    <property type="molecule type" value="Genomic_DNA"/>
</dbReference>
<reference evidence="2 3" key="1">
    <citation type="submission" date="2018-02" db="EMBL/GenBank/DDBJ databases">
        <title>The draft genome of Phyllobacterium sp. 1N-3.</title>
        <authorList>
            <person name="Liu L."/>
            <person name="Li L."/>
            <person name="Zhang X."/>
            <person name="Wang T."/>
            <person name="Liang L."/>
        </authorList>
    </citation>
    <scope>NUCLEOTIDE SEQUENCE [LARGE SCALE GENOMIC DNA]</scope>
    <source>
        <strain evidence="2 3">1N-3</strain>
    </source>
</reference>
<evidence type="ECO:0000313" key="2">
    <source>
        <dbReference type="EMBL" id="PRD43078.1"/>
    </source>
</evidence>
<sequence length="81" mass="9200">MVRNASTRAAGRKAPFKAQPYQRMSRATSRTMATPAFVRQHRASHIAELSEFEAEEELRLPCQVERRIIVPIVKTAHILGK</sequence>
<accession>A0A2S9IRD0</accession>
<dbReference type="Proteomes" id="UP000239434">
    <property type="component" value="Unassembled WGS sequence"/>
</dbReference>
<gene>
    <name evidence="2" type="ORF">C5748_12780</name>
</gene>
<name>A0A2S9IRD0_9HYPH</name>
<proteinExistence type="predicted"/>